<name>A0A6A4GXW7_9AGAR</name>
<dbReference type="AlphaFoldDB" id="A0A6A4GXW7"/>
<accession>A0A6A4GXW7</accession>
<evidence type="ECO:0000256" key="1">
    <source>
        <dbReference type="SAM" id="Phobius"/>
    </source>
</evidence>
<keyword evidence="1" id="KW-0812">Transmembrane</keyword>
<proteinExistence type="predicted"/>
<evidence type="ECO:0000313" key="3">
    <source>
        <dbReference type="Proteomes" id="UP000799118"/>
    </source>
</evidence>
<dbReference type="Proteomes" id="UP000799118">
    <property type="component" value="Unassembled WGS sequence"/>
</dbReference>
<sequence>ANSPSKTSQDNLHNSNLPAECTFHIDFVELRYHARSLELDFIMQVFLFTFILRLGLARRTSQKRAHPARVADVGQENI</sequence>
<feature type="non-terminal residue" evidence="2">
    <location>
        <position position="1"/>
    </location>
</feature>
<gene>
    <name evidence="2" type="ORF">BT96DRAFT_1063404</name>
</gene>
<keyword evidence="1" id="KW-1133">Transmembrane helix</keyword>
<reference evidence="2" key="1">
    <citation type="journal article" date="2019" name="Environ. Microbiol.">
        <title>Fungal ecological strategies reflected in gene transcription - a case study of two litter decomposers.</title>
        <authorList>
            <person name="Barbi F."/>
            <person name="Kohler A."/>
            <person name="Barry K."/>
            <person name="Baskaran P."/>
            <person name="Daum C."/>
            <person name="Fauchery L."/>
            <person name="Ihrmark K."/>
            <person name="Kuo A."/>
            <person name="LaButti K."/>
            <person name="Lipzen A."/>
            <person name="Morin E."/>
            <person name="Grigoriev I.V."/>
            <person name="Henrissat B."/>
            <person name="Lindahl B."/>
            <person name="Martin F."/>
        </authorList>
    </citation>
    <scope>NUCLEOTIDE SEQUENCE</scope>
    <source>
        <strain evidence="2">JB14</strain>
    </source>
</reference>
<keyword evidence="3" id="KW-1185">Reference proteome</keyword>
<organism evidence="2 3">
    <name type="scientific">Gymnopus androsaceus JB14</name>
    <dbReference type="NCBI Taxonomy" id="1447944"/>
    <lineage>
        <taxon>Eukaryota</taxon>
        <taxon>Fungi</taxon>
        <taxon>Dikarya</taxon>
        <taxon>Basidiomycota</taxon>
        <taxon>Agaricomycotina</taxon>
        <taxon>Agaricomycetes</taxon>
        <taxon>Agaricomycetidae</taxon>
        <taxon>Agaricales</taxon>
        <taxon>Marasmiineae</taxon>
        <taxon>Omphalotaceae</taxon>
        <taxon>Gymnopus</taxon>
    </lineage>
</organism>
<feature type="transmembrane region" description="Helical" evidence="1">
    <location>
        <begin position="39"/>
        <end position="56"/>
    </location>
</feature>
<keyword evidence="1" id="KW-0472">Membrane</keyword>
<dbReference type="EMBL" id="ML769648">
    <property type="protein sequence ID" value="KAE9390729.1"/>
    <property type="molecule type" value="Genomic_DNA"/>
</dbReference>
<evidence type="ECO:0000313" key="2">
    <source>
        <dbReference type="EMBL" id="KAE9390729.1"/>
    </source>
</evidence>
<protein>
    <submittedName>
        <fullName evidence="2">Uncharacterized protein</fullName>
    </submittedName>
</protein>